<reference evidence="6" key="1">
    <citation type="submission" date="2025-08" db="UniProtKB">
        <authorList>
            <consortium name="RefSeq"/>
        </authorList>
    </citation>
    <scope>IDENTIFICATION</scope>
    <source>
        <tissue evidence="6">Thorax and Abdomen</tissue>
    </source>
</reference>
<dbReference type="Proteomes" id="UP000829291">
    <property type="component" value="Chromosome 4"/>
</dbReference>
<accession>A0ABM3G009</accession>
<feature type="region of interest" description="Disordered" evidence="4">
    <location>
        <begin position="1"/>
        <end position="23"/>
    </location>
</feature>
<comment type="similarity">
    <text evidence="2">Belongs to the Rho GDI family.</text>
</comment>
<evidence type="ECO:0000256" key="1">
    <source>
        <dbReference type="ARBA" id="ARBA00004496"/>
    </source>
</evidence>
<proteinExistence type="inferred from homology"/>
<dbReference type="InterPro" id="IPR014756">
    <property type="entry name" value="Ig_E-set"/>
</dbReference>
<evidence type="ECO:0000256" key="3">
    <source>
        <dbReference type="ARBA" id="ARBA00022490"/>
    </source>
</evidence>
<name>A0ABM3G009_NEOLC</name>
<protein>
    <submittedName>
        <fullName evidence="6">Rho GDP-dissociation inhibitor 1 isoform X1</fullName>
    </submittedName>
</protein>
<dbReference type="PRINTS" id="PR00492">
    <property type="entry name" value="RHOGDI"/>
</dbReference>
<dbReference type="PANTHER" id="PTHR10980:SF3">
    <property type="entry name" value="LD16419P"/>
    <property type="match status" value="1"/>
</dbReference>
<sequence length="205" mass="23379">MSDPAADHINTPEEELEVEANYKPPPEKTIEQILEADKEDESLRKYKETLLGEAKAGAIVVEPDDPRKVIVKKLALCVTDRPDMELDLTGDLTQLKKQSFVIKEGVSYKIRIDFIVQREIVHGLKYVQKTYRLGVPGVTVDRMTHMVGSYPPKSEIQSYTTPSEDAPAGVMARGSYTVNSLFTDDDKHEHLKWEWSFDIKKDWKE</sequence>
<dbReference type="Gene3D" id="2.70.50.30">
    <property type="entry name" value="Coagulation Factor XIII, subunit A, domain 1"/>
    <property type="match status" value="1"/>
</dbReference>
<comment type="subcellular location">
    <subcellularLocation>
        <location evidence="1">Cytoplasm</location>
    </subcellularLocation>
</comment>
<keyword evidence="5" id="KW-1185">Reference proteome</keyword>
<dbReference type="Pfam" id="PF02115">
    <property type="entry name" value="Rho_GDI"/>
    <property type="match status" value="1"/>
</dbReference>
<dbReference type="GeneID" id="107218767"/>
<dbReference type="InterPro" id="IPR000406">
    <property type="entry name" value="Rho_GDI"/>
</dbReference>
<dbReference type="SUPFAM" id="SSF81296">
    <property type="entry name" value="E set domains"/>
    <property type="match status" value="1"/>
</dbReference>
<evidence type="ECO:0000313" key="6">
    <source>
        <dbReference type="RefSeq" id="XP_046593611.1"/>
    </source>
</evidence>
<dbReference type="RefSeq" id="XP_046593611.1">
    <property type="nucleotide sequence ID" value="XM_046737655.1"/>
</dbReference>
<evidence type="ECO:0000256" key="2">
    <source>
        <dbReference type="ARBA" id="ARBA00009758"/>
    </source>
</evidence>
<gene>
    <name evidence="6" type="primary">LOC107218767</name>
</gene>
<dbReference type="PANTHER" id="PTHR10980">
    <property type="entry name" value="RHO GDP-DISSOCIATION INHIBITOR"/>
    <property type="match status" value="1"/>
</dbReference>
<evidence type="ECO:0000313" key="5">
    <source>
        <dbReference type="Proteomes" id="UP000829291"/>
    </source>
</evidence>
<evidence type="ECO:0000256" key="4">
    <source>
        <dbReference type="SAM" id="MobiDB-lite"/>
    </source>
</evidence>
<dbReference type="InterPro" id="IPR024792">
    <property type="entry name" value="RhoGDI_dom_sf"/>
</dbReference>
<keyword evidence="3" id="KW-0963">Cytoplasm</keyword>
<organism evidence="5 6">
    <name type="scientific">Neodiprion lecontei</name>
    <name type="common">Redheaded pine sawfly</name>
    <dbReference type="NCBI Taxonomy" id="441921"/>
    <lineage>
        <taxon>Eukaryota</taxon>
        <taxon>Metazoa</taxon>
        <taxon>Ecdysozoa</taxon>
        <taxon>Arthropoda</taxon>
        <taxon>Hexapoda</taxon>
        <taxon>Insecta</taxon>
        <taxon>Pterygota</taxon>
        <taxon>Neoptera</taxon>
        <taxon>Endopterygota</taxon>
        <taxon>Hymenoptera</taxon>
        <taxon>Tenthredinoidea</taxon>
        <taxon>Diprionidae</taxon>
        <taxon>Diprioninae</taxon>
        <taxon>Neodiprion</taxon>
    </lineage>
</organism>